<keyword evidence="2" id="KW-1185">Reference proteome</keyword>
<dbReference type="KEGG" id="cyj:Cyan7822_1477"/>
<sequence length="195" mass="22955">MTYTTQQLIDILDQEMRATWRGERILLSSKDRINNPVLSKAIDMQKVNKVFAYQDFRRQIHEYQQQHQVSGIIWRVCTFGGKSIRFPELHNQLIAVPGDKEILMSAKQSVLSFWQEMTQDMNYWLVIHRRRQINPDSLEEFIQQAEWAEVDAAQTELYLGLCWGNPQEYQYQWAKPKSGCHRIIAAINEPSAIKI</sequence>
<reference evidence="2" key="1">
    <citation type="journal article" date="2011" name="MBio">
        <title>Novel metabolic attributes of the genus Cyanothece, comprising a group of unicellular nitrogen-fixing Cyanobacteria.</title>
        <authorList>
            <person name="Bandyopadhyay A."/>
            <person name="Elvitigala T."/>
            <person name="Welsh E."/>
            <person name="Stockel J."/>
            <person name="Liberton M."/>
            <person name="Min H."/>
            <person name="Sherman L.A."/>
            <person name="Pakrasi H.B."/>
        </authorList>
    </citation>
    <scope>NUCLEOTIDE SEQUENCE [LARGE SCALE GENOMIC DNA]</scope>
    <source>
        <strain evidence="2">PCC 7822</strain>
    </source>
</reference>
<name>E0UJW2_GLOV7</name>
<dbReference type="OrthoDB" id="483169at2"/>
<proteinExistence type="predicted"/>
<evidence type="ECO:0000313" key="2">
    <source>
        <dbReference type="Proteomes" id="UP000008206"/>
    </source>
</evidence>
<dbReference type="STRING" id="497965.Cyan7822_1477"/>
<evidence type="ECO:0000313" key="1">
    <source>
        <dbReference type="EMBL" id="ADN13473.1"/>
    </source>
</evidence>
<dbReference type="eggNOG" id="ENOG502Z8TC">
    <property type="taxonomic scope" value="Bacteria"/>
</dbReference>
<dbReference type="EMBL" id="CP002198">
    <property type="protein sequence ID" value="ADN13473.1"/>
    <property type="molecule type" value="Genomic_DNA"/>
</dbReference>
<organism evidence="1 2">
    <name type="scientific">Gloeothece verrucosa (strain PCC 7822)</name>
    <name type="common">Cyanothece sp. (strain PCC 7822)</name>
    <dbReference type="NCBI Taxonomy" id="497965"/>
    <lineage>
        <taxon>Bacteria</taxon>
        <taxon>Bacillati</taxon>
        <taxon>Cyanobacteriota</taxon>
        <taxon>Cyanophyceae</taxon>
        <taxon>Oscillatoriophycideae</taxon>
        <taxon>Chroococcales</taxon>
        <taxon>Aphanothecaceae</taxon>
        <taxon>Gloeothece</taxon>
        <taxon>Gloeothece verrucosa</taxon>
    </lineage>
</organism>
<dbReference type="AlphaFoldDB" id="E0UJW2"/>
<accession>E0UJW2</accession>
<dbReference type="HOGENOM" id="CLU_1353512_0_0_3"/>
<dbReference type="Proteomes" id="UP000008206">
    <property type="component" value="Chromosome"/>
</dbReference>
<protein>
    <submittedName>
        <fullName evidence="1">Uncharacterized protein</fullName>
    </submittedName>
</protein>
<dbReference type="RefSeq" id="WP_013321580.1">
    <property type="nucleotide sequence ID" value="NC_014501.1"/>
</dbReference>
<gene>
    <name evidence="1" type="ordered locus">Cyan7822_1477</name>
</gene>